<dbReference type="AlphaFoldDB" id="A0A835Q4P5"/>
<dbReference type="Gene3D" id="3.30.200.20">
    <property type="entry name" value="Phosphorylase Kinase, domain 1"/>
    <property type="match status" value="1"/>
</dbReference>
<feature type="binding site" evidence="11">
    <location>
        <position position="266"/>
    </location>
    <ligand>
        <name>ATP</name>
        <dbReference type="ChEBI" id="CHEBI:30616"/>
    </ligand>
</feature>
<dbReference type="PROSITE" id="PS00108">
    <property type="entry name" value="PROTEIN_KINASE_ST"/>
    <property type="match status" value="1"/>
</dbReference>
<feature type="domain" description="Protein kinase" evidence="14">
    <location>
        <begin position="237"/>
        <end position="480"/>
    </location>
</feature>
<keyword evidence="7" id="KW-0460">Magnesium</keyword>
<evidence type="ECO:0000256" key="6">
    <source>
        <dbReference type="ARBA" id="ARBA00022840"/>
    </source>
</evidence>
<protein>
    <recommendedName>
        <fullName evidence="10">Wee1-like protein kinase</fullName>
        <ecNumber evidence="1">2.7.10.2</ecNumber>
    </recommendedName>
</protein>
<dbReference type="GO" id="GO:0005634">
    <property type="term" value="C:nucleus"/>
    <property type="evidence" value="ECO:0007669"/>
    <property type="project" value="TreeGrafter"/>
</dbReference>
<accession>A0A835Q4P5</accession>
<dbReference type="PROSITE" id="PS50011">
    <property type="entry name" value="PROTEIN_KINASE_DOM"/>
    <property type="match status" value="1"/>
</dbReference>
<dbReference type="PANTHER" id="PTHR11042">
    <property type="entry name" value="EUKARYOTIC TRANSLATION INITIATION FACTOR 2-ALPHA KINASE EIF2-ALPHA KINASE -RELATED"/>
    <property type="match status" value="1"/>
</dbReference>
<dbReference type="Gene3D" id="1.10.510.10">
    <property type="entry name" value="Transferase(Phosphotransferase) domain 1"/>
    <property type="match status" value="1"/>
</dbReference>
<dbReference type="FunFam" id="1.10.510.10:FF:000531">
    <property type="entry name" value="Wee1-like protein kinase"/>
    <property type="match status" value="1"/>
</dbReference>
<dbReference type="GO" id="GO:0004715">
    <property type="term" value="F:non-membrane spanning protein tyrosine kinase activity"/>
    <property type="evidence" value="ECO:0007669"/>
    <property type="project" value="UniProtKB-EC"/>
</dbReference>
<dbReference type="GO" id="GO:0005524">
    <property type="term" value="F:ATP binding"/>
    <property type="evidence" value="ECO:0007669"/>
    <property type="project" value="UniProtKB-UniRule"/>
</dbReference>
<dbReference type="InterPro" id="IPR011009">
    <property type="entry name" value="Kinase-like_dom_sf"/>
</dbReference>
<feature type="region of interest" description="Disordered" evidence="13">
    <location>
        <begin position="1"/>
        <end position="57"/>
    </location>
</feature>
<gene>
    <name evidence="15" type="ORF">HPP92_021480</name>
</gene>
<keyword evidence="6 11" id="KW-0067">ATP-binding</keyword>
<comment type="caution">
    <text evidence="15">The sequence shown here is derived from an EMBL/GenBank/DDBJ whole genome shotgun (WGS) entry which is preliminary data.</text>
</comment>
<evidence type="ECO:0000313" key="15">
    <source>
        <dbReference type="EMBL" id="KAG0463004.1"/>
    </source>
</evidence>
<dbReference type="GO" id="GO:0004674">
    <property type="term" value="F:protein serine/threonine kinase activity"/>
    <property type="evidence" value="ECO:0007669"/>
    <property type="project" value="UniProtKB-KW"/>
</dbReference>
<evidence type="ECO:0000256" key="8">
    <source>
        <dbReference type="ARBA" id="ARBA00023137"/>
    </source>
</evidence>
<evidence type="ECO:0000256" key="1">
    <source>
        <dbReference type="ARBA" id="ARBA00011903"/>
    </source>
</evidence>
<evidence type="ECO:0000256" key="10">
    <source>
        <dbReference type="ARBA" id="ARBA00067836"/>
    </source>
</evidence>
<evidence type="ECO:0000256" key="13">
    <source>
        <dbReference type="SAM" id="MobiDB-lite"/>
    </source>
</evidence>
<dbReference type="EMBL" id="JADCNM010000011">
    <property type="protein sequence ID" value="KAG0463004.1"/>
    <property type="molecule type" value="Genomic_DNA"/>
</dbReference>
<keyword evidence="8" id="KW-0829">Tyrosine-protein kinase</keyword>
<evidence type="ECO:0000256" key="7">
    <source>
        <dbReference type="ARBA" id="ARBA00022842"/>
    </source>
</evidence>
<dbReference type="FunFam" id="3.30.200.20:FF:000356">
    <property type="entry name" value="WEE protein kinase"/>
    <property type="match status" value="1"/>
</dbReference>
<dbReference type="GO" id="GO:0005737">
    <property type="term" value="C:cytoplasm"/>
    <property type="evidence" value="ECO:0007669"/>
    <property type="project" value="TreeGrafter"/>
</dbReference>
<keyword evidence="3" id="KW-0479">Metal-binding</keyword>
<evidence type="ECO:0000256" key="12">
    <source>
        <dbReference type="RuleBase" id="RU000304"/>
    </source>
</evidence>
<sequence>MRKSRTPSSKGRARSRRAAGSRARKAFPAGDLSLHLEKMPRHPLQQLNARPPPSCLQGKFLEASEGLEDAPSADEGDDGVTGDKDFILSQDFFCTPDYITPEIPTTLELNKENFACPKSPEKSTRNKRHRKGCSPCILPPTTSQLLDEDVEVKFDDFGFEIGEHKLIRSDLEQKKHHVSQSAIALRCRVLPPPCIKNPYLAPNSSIALDIFSDRRAKLIGFSPLIGGDGFSRYRTDFHEIEQIGNGNFSHVFKVLKRMDGCLYAVKHSIKQFHNDMERRHALREAQALAALGYHGNIVGYHTSWFENEKLYIQMELCDHSLSMDKGYMLSSAEILEVLHQIAGALHFMHEQGIAHMDVKPENIYVKNGVYKLGDFGCAILINKSLPIEEGDSRYMPQEILNDKYEHLDKVDIFSLGAATYELVKGSPLPDSGPLFCNLREGKIPLLPGYSMQFQSLLKAMMDPDPVKRPSAKEIMENSIFERIRKPVSRKE</sequence>
<dbReference type="InterPro" id="IPR017441">
    <property type="entry name" value="Protein_kinase_ATP_BS"/>
</dbReference>
<keyword evidence="12" id="KW-0723">Serine/threonine-protein kinase</keyword>
<keyword evidence="2" id="KW-0808">Transferase</keyword>
<dbReference type="PROSITE" id="PS00107">
    <property type="entry name" value="PROTEIN_KINASE_ATP"/>
    <property type="match status" value="1"/>
</dbReference>
<dbReference type="SMART" id="SM00220">
    <property type="entry name" value="S_TKc"/>
    <property type="match status" value="1"/>
</dbReference>
<feature type="compositionally biased region" description="Basic residues" evidence="13">
    <location>
        <begin position="1"/>
        <end position="25"/>
    </location>
</feature>
<dbReference type="Proteomes" id="UP000639772">
    <property type="component" value="Chromosome 11"/>
</dbReference>
<dbReference type="OrthoDB" id="5337378at2759"/>
<evidence type="ECO:0000256" key="4">
    <source>
        <dbReference type="ARBA" id="ARBA00022741"/>
    </source>
</evidence>
<evidence type="ECO:0000256" key="9">
    <source>
        <dbReference type="ARBA" id="ARBA00037982"/>
    </source>
</evidence>
<evidence type="ECO:0000256" key="2">
    <source>
        <dbReference type="ARBA" id="ARBA00022679"/>
    </source>
</evidence>
<dbReference type="GO" id="GO:0046872">
    <property type="term" value="F:metal ion binding"/>
    <property type="evidence" value="ECO:0007669"/>
    <property type="project" value="UniProtKB-KW"/>
</dbReference>
<dbReference type="InterPro" id="IPR000719">
    <property type="entry name" value="Prot_kinase_dom"/>
</dbReference>
<organism evidence="15 16">
    <name type="scientific">Vanilla planifolia</name>
    <name type="common">Vanilla</name>
    <dbReference type="NCBI Taxonomy" id="51239"/>
    <lineage>
        <taxon>Eukaryota</taxon>
        <taxon>Viridiplantae</taxon>
        <taxon>Streptophyta</taxon>
        <taxon>Embryophyta</taxon>
        <taxon>Tracheophyta</taxon>
        <taxon>Spermatophyta</taxon>
        <taxon>Magnoliopsida</taxon>
        <taxon>Liliopsida</taxon>
        <taxon>Asparagales</taxon>
        <taxon>Orchidaceae</taxon>
        <taxon>Vanilloideae</taxon>
        <taxon>Vanilleae</taxon>
        <taxon>Vanilla</taxon>
    </lineage>
</organism>
<evidence type="ECO:0000256" key="5">
    <source>
        <dbReference type="ARBA" id="ARBA00022777"/>
    </source>
</evidence>
<evidence type="ECO:0000256" key="11">
    <source>
        <dbReference type="PROSITE-ProRule" id="PRU10141"/>
    </source>
</evidence>
<evidence type="ECO:0000256" key="3">
    <source>
        <dbReference type="ARBA" id="ARBA00022723"/>
    </source>
</evidence>
<dbReference type="Pfam" id="PF00069">
    <property type="entry name" value="Pkinase"/>
    <property type="match status" value="1"/>
</dbReference>
<keyword evidence="4 11" id="KW-0547">Nucleotide-binding</keyword>
<dbReference type="EC" id="2.7.10.2" evidence="1"/>
<comment type="similarity">
    <text evidence="9">Belongs to the protein kinase superfamily. Ser/Thr protein kinase family. GCN2 subfamily.</text>
</comment>
<dbReference type="PANTHER" id="PTHR11042:SF185">
    <property type="entry name" value="WEE1-LIKE PROTEIN KINASE"/>
    <property type="match status" value="1"/>
</dbReference>
<evidence type="ECO:0000313" key="16">
    <source>
        <dbReference type="Proteomes" id="UP000639772"/>
    </source>
</evidence>
<name>A0A835Q4P5_VANPL</name>
<keyword evidence="5" id="KW-0418">Kinase</keyword>
<reference evidence="15 16" key="1">
    <citation type="journal article" date="2020" name="Nat. Food">
        <title>A phased Vanilla planifolia genome enables genetic improvement of flavour and production.</title>
        <authorList>
            <person name="Hasing T."/>
            <person name="Tang H."/>
            <person name="Brym M."/>
            <person name="Khazi F."/>
            <person name="Huang T."/>
            <person name="Chambers A.H."/>
        </authorList>
    </citation>
    <scope>NUCLEOTIDE SEQUENCE [LARGE SCALE GENOMIC DNA]</scope>
    <source>
        <tissue evidence="15">Leaf</tissue>
    </source>
</reference>
<proteinExistence type="inferred from homology"/>
<evidence type="ECO:0000259" key="14">
    <source>
        <dbReference type="PROSITE" id="PS50011"/>
    </source>
</evidence>
<dbReference type="InterPro" id="IPR050339">
    <property type="entry name" value="CC_SR_Kinase"/>
</dbReference>
<dbReference type="SUPFAM" id="SSF56112">
    <property type="entry name" value="Protein kinase-like (PK-like)"/>
    <property type="match status" value="1"/>
</dbReference>
<dbReference type="InterPro" id="IPR008271">
    <property type="entry name" value="Ser/Thr_kinase_AS"/>
</dbReference>